<dbReference type="AlphaFoldDB" id="A0A8J8SVY6"/>
<keyword evidence="2" id="KW-1185">Reference proteome</keyword>
<evidence type="ECO:0000313" key="2">
    <source>
        <dbReference type="Proteomes" id="UP000785679"/>
    </source>
</evidence>
<dbReference type="EMBL" id="RRYP01020639">
    <property type="protein sequence ID" value="TNV72872.1"/>
    <property type="molecule type" value="Genomic_DNA"/>
</dbReference>
<sequence length="413" mass="47213">MEPLKQKTRLVLSSQRYQSSDDIKGESVFYKNENTPLYIYLYPVQSIPISAKVSCDGEVFPLIAEEPILTSNGLLILKSNLIKSIGEESLNKELELEFRIKWKKQEGQRSIYAGINEFIHQASQNKEDVEIFTKKITIMQLITIERVSHQDVKDNHVIQIILKPNLEGLNLSNASFCLFGTSIFSDNTPNRVLFPPLQETQHFLDTQLDQYYDTKVFAPPQQLSMASLYSMAISIQKTQPLPYKNLMCTRFAKEEKLGILNSHIVYQLQTPIVFDIQVNDQIYQVKHDVKWKLRENDAYSFEQIKCSRVGKNIKMGFQLIPNCIEIDLKQLVTPEKLIMPDQILADDGITRAICLSKVVRLEPIGQNISQYQGELELQLLGPYTSPLTFTLSDYTLGTVTHTLPSVPIHLTIL</sequence>
<gene>
    <name evidence="1" type="ORF">FGO68_gene9488</name>
</gene>
<proteinExistence type="predicted"/>
<name>A0A8J8SVY6_HALGN</name>
<organism evidence="1 2">
    <name type="scientific">Halteria grandinella</name>
    <dbReference type="NCBI Taxonomy" id="5974"/>
    <lineage>
        <taxon>Eukaryota</taxon>
        <taxon>Sar</taxon>
        <taxon>Alveolata</taxon>
        <taxon>Ciliophora</taxon>
        <taxon>Intramacronucleata</taxon>
        <taxon>Spirotrichea</taxon>
        <taxon>Stichotrichia</taxon>
        <taxon>Sporadotrichida</taxon>
        <taxon>Halteriidae</taxon>
        <taxon>Halteria</taxon>
    </lineage>
</organism>
<comment type="caution">
    <text evidence="1">The sequence shown here is derived from an EMBL/GenBank/DDBJ whole genome shotgun (WGS) entry which is preliminary data.</text>
</comment>
<accession>A0A8J8SVY6</accession>
<dbReference type="Proteomes" id="UP000785679">
    <property type="component" value="Unassembled WGS sequence"/>
</dbReference>
<protein>
    <submittedName>
        <fullName evidence="1">Uncharacterized protein</fullName>
    </submittedName>
</protein>
<evidence type="ECO:0000313" key="1">
    <source>
        <dbReference type="EMBL" id="TNV72872.1"/>
    </source>
</evidence>
<reference evidence="1" key="1">
    <citation type="submission" date="2019-06" db="EMBL/GenBank/DDBJ databases">
        <authorList>
            <person name="Zheng W."/>
        </authorList>
    </citation>
    <scope>NUCLEOTIDE SEQUENCE</scope>
    <source>
        <strain evidence="1">QDHG01</strain>
    </source>
</reference>